<dbReference type="AlphaFoldDB" id="A0A1Y2IG49"/>
<evidence type="ECO:0000313" key="1">
    <source>
        <dbReference type="EMBL" id="OSD00150.1"/>
    </source>
</evidence>
<name>A0A1Y2IG49_TRAC3</name>
<gene>
    <name evidence="1" type="ORF">PYCCODRAFT_1469681</name>
</gene>
<organism evidence="1 2">
    <name type="scientific">Trametes coccinea (strain BRFM310)</name>
    <name type="common">Pycnoporus coccineus</name>
    <dbReference type="NCBI Taxonomy" id="1353009"/>
    <lineage>
        <taxon>Eukaryota</taxon>
        <taxon>Fungi</taxon>
        <taxon>Dikarya</taxon>
        <taxon>Basidiomycota</taxon>
        <taxon>Agaricomycotina</taxon>
        <taxon>Agaricomycetes</taxon>
        <taxon>Polyporales</taxon>
        <taxon>Polyporaceae</taxon>
        <taxon>Trametes</taxon>
    </lineage>
</organism>
<proteinExistence type="predicted"/>
<evidence type="ECO:0000313" key="2">
    <source>
        <dbReference type="Proteomes" id="UP000193067"/>
    </source>
</evidence>
<keyword evidence="2" id="KW-1185">Reference proteome</keyword>
<reference evidence="1 2" key="1">
    <citation type="journal article" date="2015" name="Biotechnol. Biofuels">
        <title>Enhanced degradation of softwood versus hardwood by the white-rot fungus Pycnoporus coccineus.</title>
        <authorList>
            <person name="Couturier M."/>
            <person name="Navarro D."/>
            <person name="Chevret D."/>
            <person name="Henrissat B."/>
            <person name="Piumi F."/>
            <person name="Ruiz-Duenas F.J."/>
            <person name="Martinez A.T."/>
            <person name="Grigoriev I.V."/>
            <person name="Riley R."/>
            <person name="Lipzen A."/>
            <person name="Berrin J.G."/>
            <person name="Master E.R."/>
            <person name="Rosso M.N."/>
        </authorList>
    </citation>
    <scope>NUCLEOTIDE SEQUENCE [LARGE SCALE GENOMIC DNA]</scope>
    <source>
        <strain evidence="1 2">BRFM310</strain>
    </source>
</reference>
<dbReference type="EMBL" id="KZ084121">
    <property type="protein sequence ID" value="OSD00150.1"/>
    <property type="molecule type" value="Genomic_DNA"/>
</dbReference>
<protein>
    <submittedName>
        <fullName evidence="1">Uncharacterized protein</fullName>
    </submittedName>
</protein>
<accession>A0A1Y2IG49</accession>
<dbReference type="OrthoDB" id="2753466at2759"/>
<dbReference type="Proteomes" id="UP000193067">
    <property type="component" value="Unassembled WGS sequence"/>
</dbReference>
<sequence length="398" mass="44573">MTGGRGRLRSRVPTPDPSWLEPLLRGKGTKSWYLAYLAESSSTPVNPSSKSLCILHPSTVLSLSLHANRQMSAVATIDLRRALDIVEQTKAQNIDLAKNIYNATVQFMEAQGLTAREELWYNKMEELVNRMHFFESLTKSRQLLGAVEQVHNRGGFTGLHEKVTAAIAVQSEISGTFHSLLDVCQARVQELPPSQRQMLYDTLPVIHRILNRAKNAEMNVLRFLKVYRAAILFLNYVHDNFEAVSRPLRLTPFEDIPRMTRQNLDIIGTLLDEAASLVAETAEEAKCAVANLRSLRGRQLEQHVVDQKLTGLLGIRNKIIELQESTTNRFQSFSDALGSSNAVPTTLHGPVGVTFRIDALLKVASQYSHAYCLLEATHKFQEAQSMIKLLLQATSWSV</sequence>